<dbReference type="InterPro" id="IPR003780">
    <property type="entry name" value="COX15/CtaA_fam"/>
</dbReference>
<dbReference type="InterPro" id="IPR050450">
    <property type="entry name" value="COX15/CtaA_HemeA_synthase"/>
</dbReference>
<keyword evidence="14" id="KW-1185">Reference proteome</keyword>
<feature type="transmembrane region" description="Helical" evidence="12">
    <location>
        <begin position="127"/>
        <end position="149"/>
    </location>
</feature>
<evidence type="ECO:0000256" key="3">
    <source>
        <dbReference type="ARBA" id="ARBA00022692"/>
    </source>
</evidence>
<feature type="transmembrane region" description="Helical" evidence="12">
    <location>
        <begin position="178"/>
        <end position="197"/>
    </location>
</feature>
<keyword evidence="9 12" id="KW-0472">Membrane</keyword>
<keyword evidence="6" id="KW-0560">Oxidoreductase</keyword>
<proteinExistence type="predicted"/>
<dbReference type="RefSeq" id="WP_344794850.1">
    <property type="nucleotide sequence ID" value="NZ_BAABBN010000004.1"/>
</dbReference>
<gene>
    <name evidence="13" type="ORF">GCM10022277_03500</name>
</gene>
<comment type="pathway">
    <text evidence="11">Porphyrin-containing compound metabolism.</text>
</comment>
<dbReference type="Proteomes" id="UP001501565">
    <property type="component" value="Unassembled WGS sequence"/>
</dbReference>
<keyword evidence="3 12" id="KW-0812">Transmembrane</keyword>
<evidence type="ECO:0000256" key="10">
    <source>
        <dbReference type="ARBA" id="ARBA00023157"/>
    </source>
</evidence>
<dbReference type="PANTHER" id="PTHR35457:SF1">
    <property type="entry name" value="HEME A SYNTHASE"/>
    <property type="match status" value="1"/>
</dbReference>
<feature type="transmembrane region" description="Helical" evidence="12">
    <location>
        <begin position="73"/>
        <end position="93"/>
    </location>
</feature>
<keyword evidence="5 12" id="KW-1133">Transmembrane helix</keyword>
<evidence type="ECO:0000313" key="13">
    <source>
        <dbReference type="EMBL" id="GAA3912119.1"/>
    </source>
</evidence>
<dbReference type="Pfam" id="PF02628">
    <property type="entry name" value="COX15-CtaA"/>
    <property type="match status" value="1"/>
</dbReference>
<keyword evidence="10" id="KW-1015">Disulfide bond</keyword>
<evidence type="ECO:0000256" key="9">
    <source>
        <dbReference type="ARBA" id="ARBA00023136"/>
    </source>
</evidence>
<evidence type="ECO:0000256" key="4">
    <source>
        <dbReference type="ARBA" id="ARBA00022723"/>
    </source>
</evidence>
<evidence type="ECO:0000256" key="12">
    <source>
        <dbReference type="SAM" id="Phobius"/>
    </source>
</evidence>
<reference evidence="14" key="1">
    <citation type="journal article" date="2019" name="Int. J. Syst. Evol. Microbiol.">
        <title>The Global Catalogue of Microorganisms (GCM) 10K type strain sequencing project: providing services to taxonomists for standard genome sequencing and annotation.</title>
        <authorList>
            <consortium name="The Broad Institute Genomics Platform"/>
            <consortium name="The Broad Institute Genome Sequencing Center for Infectious Disease"/>
            <person name="Wu L."/>
            <person name="Ma J."/>
        </authorList>
    </citation>
    <scope>NUCLEOTIDE SEQUENCE [LARGE SCALE GENOMIC DNA]</scope>
    <source>
        <strain evidence="14">JCM 17551</strain>
    </source>
</reference>
<dbReference type="PANTHER" id="PTHR35457">
    <property type="entry name" value="HEME A SYNTHASE"/>
    <property type="match status" value="1"/>
</dbReference>
<evidence type="ECO:0000256" key="11">
    <source>
        <dbReference type="ARBA" id="ARBA00023444"/>
    </source>
</evidence>
<evidence type="ECO:0000256" key="6">
    <source>
        <dbReference type="ARBA" id="ARBA00023002"/>
    </source>
</evidence>
<feature type="transmembrane region" description="Helical" evidence="12">
    <location>
        <begin position="251"/>
        <end position="272"/>
    </location>
</feature>
<evidence type="ECO:0000256" key="7">
    <source>
        <dbReference type="ARBA" id="ARBA00023004"/>
    </source>
</evidence>
<comment type="caution">
    <text evidence="13">The sequence shown here is derived from an EMBL/GenBank/DDBJ whole genome shotgun (WGS) entry which is preliminary data.</text>
</comment>
<comment type="subcellular location">
    <subcellularLocation>
        <location evidence="1">Membrane</location>
        <topology evidence="1">Multi-pass membrane protein</topology>
    </subcellularLocation>
</comment>
<protein>
    <submittedName>
        <fullName evidence="13">COX15/CtaA family protein</fullName>
    </submittedName>
</protein>
<feature type="transmembrane region" description="Helical" evidence="12">
    <location>
        <begin position="5"/>
        <end position="26"/>
    </location>
</feature>
<keyword evidence="8" id="KW-0350">Heme biosynthesis</keyword>
<evidence type="ECO:0000313" key="14">
    <source>
        <dbReference type="Proteomes" id="UP001501565"/>
    </source>
</evidence>
<evidence type="ECO:0000256" key="8">
    <source>
        <dbReference type="ARBA" id="ARBA00023133"/>
    </source>
</evidence>
<name>A0ABP7M1Y6_9GAMM</name>
<feature type="transmembrane region" description="Helical" evidence="12">
    <location>
        <begin position="100"/>
        <end position="121"/>
    </location>
</feature>
<dbReference type="EMBL" id="BAABBN010000004">
    <property type="protein sequence ID" value="GAA3912119.1"/>
    <property type="molecule type" value="Genomic_DNA"/>
</dbReference>
<evidence type="ECO:0000256" key="1">
    <source>
        <dbReference type="ARBA" id="ARBA00004141"/>
    </source>
</evidence>
<accession>A0ABP7M1Y6</accession>
<keyword evidence="7" id="KW-0408">Iron</keyword>
<organism evidence="13 14">
    <name type="scientific">Litoribacillus peritrichatus</name>
    <dbReference type="NCBI Taxonomy" id="718191"/>
    <lineage>
        <taxon>Bacteria</taxon>
        <taxon>Pseudomonadati</taxon>
        <taxon>Pseudomonadota</taxon>
        <taxon>Gammaproteobacteria</taxon>
        <taxon>Oceanospirillales</taxon>
        <taxon>Oceanospirillaceae</taxon>
        <taxon>Litoribacillus</taxon>
    </lineage>
</organism>
<feature type="transmembrane region" description="Helical" evidence="12">
    <location>
        <begin position="284"/>
        <end position="305"/>
    </location>
</feature>
<feature type="transmembrane region" description="Helical" evidence="12">
    <location>
        <begin position="311"/>
        <end position="329"/>
    </location>
</feature>
<keyword evidence="2" id="KW-1003">Cell membrane</keyword>
<sequence length="349" mass="38384">MFERLINISLIFVFIVIGLGALTRLLDAGLGCPDWPGCYGQLIPPDTTEALEQAEALFPQAPVIEHQAWMEMIHRYAAGSLGILVLALTWIAFQTQKPPLLKKLTITLCIVVVTQALFGMWTVTLKLWPPVVTLHLLGGFTTLCLLIALKSLNTSYIKASKPSQNAVSFSTSGSFPKVSGVAALFLLVLQITLGAWTSSNYAGLACPDFPTCQNQWLPDVSINKAFELPNYDDESYLHGRSDAQTRVSIQYFHRLGALLTTIALLFFTYQLLKQSSTSNRYKAYGLLVLLFTQIILGILSAVLLLPLSVALGHNLVAASLLAMLVWILTSNLIHGVHHKEIEHGLIYHN</sequence>
<keyword evidence="4" id="KW-0479">Metal-binding</keyword>
<evidence type="ECO:0000256" key="5">
    <source>
        <dbReference type="ARBA" id="ARBA00022989"/>
    </source>
</evidence>
<evidence type="ECO:0000256" key="2">
    <source>
        <dbReference type="ARBA" id="ARBA00022475"/>
    </source>
</evidence>